<dbReference type="Gene3D" id="3.30.565.10">
    <property type="entry name" value="Histidine kinase-like ATPase, C-terminal domain"/>
    <property type="match status" value="1"/>
</dbReference>
<dbReference type="Proteomes" id="UP000824469">
    <property type="component" value="Unassembled WGS sequence"/>
</dbReference>
<evidence type="ECO:0000313" key="3">
    <source>
        <dbReference type="Proteomes" id="UP000824469"/>
    </source>
</evidence>
<dbReference type="InterPro" id="IPR052957">
    <property type="entry name" value="Auxin_embryo_med"/>
</dbReference>
<dbReference type="PANTHER" id="PTHR32387:SF3">
    <property type="entry name" value="ATP_DNA BINDING PROTEIN"/>
    <property type="match status" value="1"/>
</dbReference>
<dbReference type="Pfam" id="PF25794">
    <property type="entry name" value="SACS"/>
    <property type="match status" value="1"/>
</dbReference>
<dbReference type="PANTHER" id="PTHR32387">
    <property type="entry name" value="WU:FJ29H11"/>
    <property type="match status" value="1"/>
</dbReference>
<dbReference type="EMBL" id="JAHRHJ020000001">
    <property type="protein sequence ID" value="KAH9328703.1"/>
    <property type="molecule type" value="Genomic_DNA"/>
</dbReference>
<organism evidence="2 3">
    <name type="scientific">Taxus chinensis</name>
    <name type="common">Chinese yew</name>
    <name type="synonym">Taxus wallichiana var. chinensis</name>
    <dbReference type="NCBI Taxonomy" id="29808"/>
    <lineage>
        <taxon>Eukaryota</taxon>
        <taxon>Viridiplantae</taxon>
        <taxon>Streptophyta</taxon>
        <taxon>Embryophyta</taxon>
        <taxon>Tracheophyta</taxon>
        <taxon>Spermatophyta</taxon>
        <taxon>Pinopsida</taxon>
        <taxon>Pinidae</taxon>
        <taxon>Conifers II</taxon>
        <taxon>Cupressales</taxon>
        <taxon>Taxaceae</taxon>
        <taxon>Taxus</taxon>
    </lineage>
</organism>
<sequence>MATPREHIEQIRKLKFSIGKEENPLTEELHNAVKHLSAELYTKDVHFLMELIQNAQDNDYPSHVDPSLEFILTKRDITGAGAPATLLVFNNEKGFTFKNIESLCSVGKSTRKGKRQGGYIGEKGIGFKSVFLVTSQPYIFSNGYQIRFNEIPPADTKLGYTVPEWVDDKPDVKDLLNVYYGHSEGKLPTTVIILPLREEKVEAVKQQLANIHPEVILFMSKIKRLSFREDNQNRVNTISVSKEIEFRTVKDHQSESFTLDLSAQENGMPNSECSCYMWRQTFPVKEEDRVEGRKEVENWADFLLVSSRESIRWDSKWNQGILDCVPSAFCQAFKYLGKTQVSAPPSSRSYFFDRYLPISYPSYTELRTVQDAIQAKFKTEEIIPCEGGITYCTPLRARRILPAFRNILQKAEGGSLEKPTALWSTGAFVLHPCMDDLRSLDFLGVQYVGYDWYSTCINGCGSDWVAKFSEDVYVQLLCFVADNWKNGVFSSGFRPFRLFKYLTDGYIQRVGWQVYQKCLLLEASKYIIPPVAQTLHG</sequence>
<gene>
    <name evidence="2" type="ORF">KI387_000811</name>
</gene>
<name>A0AA38GTT3_TAXCH</name>
<dbReference type="NCBIfam" id="NF047352">
    <property type="entry name" value="P_loop_sacsin"/>
    <property type="match status" value="1"/>
</dbReference>
<dbReference type="SUPFAM" id="SSF55874">
    <property type="entry name" value="ATPase domain of HSP90 chaperone/DNA topoisomerase II/histidine kinase"/>
    <property type="match status" value="1"/>
</dbReference>
<dbReference type="AlphaFoldDB" id="A0AA38GTT3"/>
<dbReference type="OMA" id="KEVENWA"/>
<evidence type="ECO:0000259" key="1">
    <source>
        <dbReference type="Pfam" id="PF25794"/>
    </source>
</evidence>
<comment type="caution">
    <text evidence="2">The sequence shown here is derived from an EMBL/GenBank/DDBJ whole genome shotgun (WGS) entry which is preliminary data.</text>
</comment>
<keyword evidence="3" id="KW-1185">Reference proteome</keyword>
<feature type="domain" description="Sacsin/Nov" evidence="1">
    <location>
        <begin position="30"/>
        <end position="143"/>
    </location>
</feature>
<accession>A0AA38GTT3</accession>
<proteinExistence type="predicted"/>
<reference evidence="2 3" key="1">
    <citation type="journal article" date="2021" name="Nat. Plants">
        <title>The Taxus genome provides insights into paclitaxel biosynthesis.</title>
        <authorList>
            <person name="Xiong X."/>
            <person name="Gou J."/>
            <person name="Liao Q."/>
            <person name="Li Y."/>
            <person name="Zhou Q."/>
            <person name="Bi G."/>
            <person name="Li C."/>
            <person name="Du R."/>
            <person name="Wang X."/>
            <person name="Sun T."/>
            <person name="Guo L."/>
            <person name="Liang H."/>
            <person name="Lu P."/>
            <person name="Wu Y."/>
            <person name="Zhang Z."/>
            <person name="Ro D.K."/>
            <person name="Shang Y."/>
            <person name="Huang S."/>
            <person name="Yan J."/>
        </authorList>
    </citation>
    <scope>NUCLEOTIDE SEQUENCE [LARGE SCALE GENOMIC DNA]</scope>
    <source>
        <strain evidence="2">Ta-2019</strain>
    </source>
</reference>
<evidence type="ECO:0000313" key="2">
    <source>
        <dbReference type="EMBL" id="KAH9328703.1"/>
    </source>
</evidence>
<dbReference type="InterPro" id="IPR058210">
    <property type="entry name" value="SACS/Nov_dom"/>
</dbReference>
<protein>
    <recommendedName>
        <fullName evidence="1">Sacsin/Nov domain-containing protein</fullName>
    </recommendedName>
</protein>
<dbReference type="InterPro" id="IPR036890">
    <property type="entry name" value="HATPase_C_sf"/>
</dbReference>